<organism evidence="1 2">
    <name type="scientific">Romanomermis culicivorax</name>
    <name type="common">Nematode worm</name>
    <dbReference type="NCBI Taxonomy" id="13658"/>
    <lineage>
        <taxon>Eukaryota</taxon>
        <taxon>Metazoa</taxon>
        <taxon>Ecdysozoa</taxon>
        <taxon>Nematoda</taxon>
        <taxon>Enoplea</taxon>
        <taxon>Dorylaimia</taxon>
        <taxon>Mermithida</taxon>
        <taxon>Mermithoidea</taxon>
        <taxon>Mermithidae</taxon>
        <taxon>Romanomermis</taxon>
    </lineage>
</organism>
<dbReference type="WBParaSite" id="nRc.2.0.1.t33175-RA">
    <property type="protein sequence ID" value="nRc.2.0.1.t33175-RA"/>
    <property type="gene ID" value="nRc.2.0.1.g33175"/>
</dbReference>
<proteinExistence type="predicted"/>
<dbReference type="Proteomes" id="UP000887565">
    <property type="component" value="Unplaced"/>
</dbReference>
<dbReference type="AlphaFoldDB" id="A0A915K303"/>
<name>A0A915K303_ROMCU</name>
<keyword evidence="1" id="KW-1185">Reference proteome</keyword>
<accession>A0A915K303</accession>
<evidence type="ECO:0000313" key="2">
    <source>
        <dbReference type="WBParaSite" id="nRc.2.0.1.t33175-RA"/>
    </source>
</evidence>
<protein>
    <submittedName>
        <fullName evidence="2">Uncharacterized protein</fullName>
    </submittedName>
</protein>
<sequence>MLDAGRSSSEHGGGLIRCGPKIEIGEHLGLKQGSVFQVNFLGFFRVKTNSSLDTLVYLRLSRDTFFKRSTITQQKILENRQQLSLKLAIKPAVLTQLVEVA</sequence>
<evidence type="ECO:0000313" key="1">
    <source>
        <dbReference type="Proteomes" id="UP000887565"/>
    </source>
</evidence>
<reference evidence="2" key="1">
    <citation type="submission" date="2022-11" db="UniProtKB">
        <authorList>
            <consortium name="WormBaseParasite"/>
        </authorList>
    </citation>
    <scope>IDENTIFICATION</scope>
</reference>